<evidence type="ECO:0000313" key="2">
    <source>
        <dbReference type="EMBL" id="URD83529.1"/>
    </source>
</evidence>
<protein>
    <submittedName>
        <fullName evidence="2">Lil3 protein</fullName>
    </submittedName>
</protein>
<sequence>MMALLASPHPPTIFCALSCKRYHLGPRIRSPPPSLLLLPARNLSLVLPRCADGSAAAADGNMEKKDEAVPPTRPLESEKNKQPHQQQQQQYHHHEIRDGSVVKAQALKFEDTRWVGGTWDMRQFRKNGSTDWDAVIHADSYDSAANGNNGSDGSCGQQMWQQWKLRTTAAVATEAADRSSDSGGSSRGRLLVAEDPAVLSLNSGRNYTWSNNGRKLWALARSSNSFLMTEEGSVHCICGGGSGRKHRWRRENRDIKNLKKLFEEMTLYDKQWLATWQDDAPGDSKN</sequence>
<accession>A0A9E7ETD3</accession>
<name>A0A9E7ETD3_9LILI</name>
<dbReference type="EMBL" id="CP097503">
    <property type="protein sequence ID" value="URD83529.1"/>
    <property type="molecule type" value="Genomic_DNA"/>
</dbReference>
<dbReference type="Proteomes" id="UP001055439">
    <property type="component" value="Chromosome 10"/>
</dbReference>
<feature type="region of interest" description="Disordered" evidence="1">
    <location>
        <begin position="54"/>
        <end position="96"/>
    </location>
</feature>
<dbReference type="OrthoDB" id="566010at2759"/>
<reference evidence="2" key="1">
    <citation type="submission" date="2022-05" db="EMBL/GenBank/DDBJ databases">
        <title>The Musa troglodytarum L. genome provides insights into the mechanism of non-climacteric behaviour and enrichment of carotenoids.</title>
        <authorList>
            <person name="Wang J."/>
        </authorList>
    </citation>
    <scope>NUCLEOTIDE SEQUENCE</scope>
    <source>
        <tissue evidence="2">Leaf</tissue>
    </source>
</reference>
<proteinExistence type="predicted"/>
<keyword evidence="3" id="KW-1185">Reference proteome</keyword>
<evidence type="ECO:0000313" key="3">
    <source>
        <dbReference type="Proteomes" id="UP001055439"/>
    </source>
</evidence>
<organism evidence="2 3">
    <name type="scientific">Musa troglodytarum</name>
    <name type="common">fe'i banana</name>
    <dbReference type="NCBI Taxonomy" id="320322"/>
    <lineage>
        <taxon>Eukaryota</taxon>
        <taxon>Viridiplantae</taxon>
        <taxon>Streptophyta</taxon>
        <taxon>Embryophyta</taxon>
        <taxon>Tracheophyta</taxon>
        <taxon>Spermatophyta</taxon>
        <taxon>Magnoliopsida</taxon>
        <taxon>Liliopsida</taxon>
        <taxon>Zingiberales</taxon>
        <taxon>Musaceae</taxon>
        <taxon>Musa</taxon>
    </lineage>
</organism>
<gene>
    <name evidence="2" type="ORF">MUK42_02546</name>
</gene>
<dbReference type="AlphaFoldDB" id="A0A9E7ETD3"/>
<evidence type="ECO:0000256" key="1">
    <source>
        <dbReference type="SAM" id="MobiDB-lite"/>
    </source>
</evidence>